<proteinExistence type="predicted"/>
<sequence>MVVNTIDLLKEFGSTKLESDTLAEGQSICQMFDLSANDLFIRWQSYLINQCGGDVRVQPTRERLLEVRAAIQQEHERKMHQRRNGVGAGIGGNGFGSQVTKLSRNKERAHYDKNSVEGLLQGMVSGSQREPMRISQNAKIVGLLQASVSAVHGRAMFSPMSPSVFAEPSPSALRYSKRTNTGRTEDSLRSEMPPLKLLEGANPVFASDLYAQMAEAEVLSSDESGDEAGDDKSKAGRTRPMRYMFEKMTTRTEIINKRIERTAIDTKAEYKIEALANPTYAHQETVTAVGRILNIGAGEEDSGPTPISSESLFLETSRRLGNGRRVSLDVRSTPSYSLFPGQIVAVEGKNLKGSEFSVSQFRQLPRLPHPSIGEREHGIEPFGAVVAAGPYTLSDNLDYEPLSDLVNHAIAAAPGIVFLLGPFVSENHPIIRDGHIDMLPEELFSAKVSPQLQRLREALPASSSIYLVPSTDEMCYPYVSYPQPAFSRDLMNQLGVPAGVGALSNPAQVSVNGVVFAVANIDILFHLVKEEVSRLPALSDRLPRLAWHLVEQRHLYPLSPPPLECAGILASHDSKLRMQAMPDILITPSQLKHFVRAHENVVLLNPGYSSMRMSGGTFAKISVHPQSAVEAGKSLIGDPAKAFPADLTSAEIVRI</sequence>
<keyword evidence="2" id="KW-1185">Reference proteome</keyword>
<protein>
    <submittedName>
        <fullName evidence="1">DNA-directed DNA polymerase alpha subunit pol12</fullName>
    </submittedName>
</protein>
<keyword evidence="1" id="KW-0548">Nucleotidyltransferase</keyword>
<name>A0ACC1IHT1_9FUNG</name>
<keyword evidence="1" id="KW-0808">Transferase</keyword>
<gene>
    <name evidence="1" type="primary">POL12_1</name>
    <name evidence="1" type="ORF">LPJ66_004253</name>
</gene>
<dbReference type="EMBL" id="JANBPG010000499">
    <property type="protein sequence ID" value="KAJ1896001.1"/>
    <property type="molecule type" value="Genomic_DNA"/>
</dbReference>
<evidence type="ECO:0000313" key="2">
    <source>
        <dbReference type="Proteomes" id="UP001150581"/>
    </source>
</evidence>
<reference evidence="1" key="1">
    <citation type="submission" date="2022-07" db="EMBL/GenBank/DDBJ databases">
        <title>Phylogenomic reconstructions and comparative analyses of Kickxellomycotina fungi.</title>
        <authorList>
            <person name="Reynolds N.K."/>
            <person name="Stajich J.E."/>
            <person name="Barry K."/>
            <person name="Grigoriev I.V."/>
            <person name="Crous P."/>
            <person name="Smith M.E."/>
        </authorList>
    </citation>
    <scope>NUCLEOTIDE SEQUENCE</scope>
    <source>
        <strain evidence="1">Benny 63K</strain>
    </source>
</reference>
<accession>A0ACC1IHT1</accession>
<evidence type="ECO:0000313" key="1">
    <source>
        <dbReference type="EMBL" id="KAJ1896001.1"/>
    </source>
</evidence>
<organism evidence="1 2">
    <name type="scientific">Kickxella alabastrina</name>
    <dbReference type="NCBI Taxonomy" id="61397"/>
    <lineage>
        <taxon>Eukaryota</taxon>
        <taxon>Fungi</taxon>
        <taxon>Fungi incertae sedis</taxon>
        <taxon>Zoopagomycota</taxon>
        <taxon>Kickxellomycotina</taxon>
        <taxon>Kickxellomycetes</taxon>
        <taxon>Kickxellales</taxon>
        <taxon>Kickxellaceae</taxon>
        <taxon>Kickxella</taxon>
    </lineage>
</organism>
<comment type="caution">
    <text evidence="1">The sequence shown here is derived from an EMBL/GenBank/DDBJ whole genome shotgun (WGS) entry which is preliminary data.</text>
</comment>
<keyword evidence="1" id="KW-0239">DNA-directed DNA polymerase</keyword>
<dbReference type="Proteomes" id="UP001150581">
    <property type="component" value="Unassembled WGS sequence"/>
</dbReference>